<dbReference type="SUPFAM" id="SSF50998">
    <property type="entry name" value="Quinoprotein alcohol dehydrogenase-like"/>
    <property type="match status" value="1"/>
</dbReference>
<organism evidence="3 4">
    <name type="scientific">Pseudomonas xionganensis</name>
    <dbReference type="NCBI Taxonomy" id="2654845"/>
    <lineage>
        <taxon>Bacteria</taxon>
        <taxon>Pseudomonadati</taxon>
        <taxon>Pseudomonadota</taxon>
        <taxon>Gammaproteobacteria</taxon>
        <taxon>Pseudomonadales</taxon>
        <taxon>Pseudomonadaceae</taxon>
        <taxon>Pseudomonas</taxon>
    </lineage>
</organism>
<dbReference type="Gene3D" id="2.130.10.10">
    <property type="entry name" value="YVTN repeat-like/Quinoprotein amine dehydrogenase"/>
    <property type="match status" value="1"/>
</dbReference>
<comment type="caution">
    <text evidence="3">The sequence shown here is derived from an EMBL/GenBank/DDBJ whole genome shotgun (WGS) entry which is preliminary data.</text>
</comment>
<keyword evidence="2" id="KW-0732">Signal</keyword>
<keyword evidence="4" id="KW-1185">Reference proteome</keyword>
<proteinExistence type="predicted"/>
<dbReference type="SUPFAM" id="SSF53300">
    <property type="entry name" value="vWA-like"/>
    <property type="match status" value="1"/>
</dbReference>
<evidence type="ECO:0000256" key="2">
    <source>
        <dbReference type="SAM" id="SignalP"/>
    </source>
</evidence>
<reference evidence="3 4" key="1">
    <citation type="submission" date="2019-11" db="EMBL/GenBank/DDBJ databases">
        <title>Pseudomonas flavidum sp. nov., isolated from Baiyang Lake.</title>
        <authorList>
            <person name="Zhao Y."/>
        </authorList>
    </citation>
    <scope>NUCLEOTIDE SEQUENCE [LARGE SCALE GENOMIC DNA]</scope>
    <source>
        <strain evidence="4">R-22-3 w-18</strain>
    </source>
</reference>
<accession>A0A6I4KSI2</accession>
<evidence type="ECO:0000256" key="1">
    <source>
        <dbReference type="SAM" id="MobiDB-lite"/>
    </source>
</evidence>
<dbReference type="InterPro" id="IPR015943">
    <property type="entry name" value="WD40/YVTN_repeat-like_dom_sf"/>
</dbReference>
<dbReference type="Proteomes" id="UP000429555">
    <property type="component" value="Unassembled WGS sequence"/>
</dbReference>
<dbReference type="Gene3D" id="3.40.50.410">
    <property type="entry name" value="von Willebrand factor, type A domain"/>
    <property type="match status" value="1"/>
</dbReference>
<evidence type="ECO:0000313" key="4">
    <source>
        <dbReference type="Proteomes" id="UP000429555"/>
    </source>
</evidence>
<name>A0A6I4KSI2_9PSED</name>
<feature type="region of interest" description="Disordered" evidence="1">
    <location>
        <begin position="204"/>
        <end position="236"/>
    </location>
</feature>
<protein>
    <submittedName>
        <fullName evidence="3">Pilus assembly protein PilY</fullName>
    </submittedName>
</protein>
<dbReference type="InterPro" id="IPR036465">
    <property type="entry name" value="vWFA_dom_sf"/>
</dbReference>
<feature type="signal peptide" evidence="2">
    <location>
        <begin position="1"/>
        <end position="30"/>
    </location>
</feature>
<dbReference type="InterPro" id="IPR011047">
    <property type="entry name" value="Quinoprotein_ADH-like_sf"/>
</dbReference>
<gene>
    <name evidence="3" type="ORF">GJV18_05100</name>
</gene>
<sequence length="1620" mass="173632">MNRSFAQNMRTVLGSTIASALLLSASLSYADDTEIFFGGPNIEEGVRPNVLFILDNSGSMQWRTASNNNPLAGEQSRMQILKESLTSVINNAGPINAGIMVLNPRSEYDNSRMVYPVTYIDEPLPSSVTQVASQPQILVSGDDGSQSSLGGGANITAPSLQMGYVKTTSNALNSKRSVLKLRQGFFQSQDGGINYACRMNEPNNDHRSSNSDACGNTDKANIDIRPGGDTNEDNDNPIRGTALMYFTGLNVPASAAAAPDFRAYLHLRPLNTQNTSRRPTLRVDIQDSKTPAEPQTLTPIDVGRSYISETFRPGNRWETSSIYQVDITDQVKDVLDNDGLPLGDLFLKLRATEQNREYRFCMSGSDSQDPDDGLQCGTTGGIPNAPTLVIEWTAPATIEEEYSTALRFQSVGIPRGATVQSARLDFVPAASNDTAVNNDEQLTLQVRAQLIGDAAQISAGEDVVGRSPKTSAITTWDVPEWYVESPPTHQPGPDVTNLVQEVVNLGSWCGNNAMAFVLEPDSGNSARQAFSLDGAPGLQPTLTVTYTGGEGGCLNPIIEAQVLGPKDDARQDSNGYMQLDGNSLPVTTYGLGARFTGVPIKQGATILDAQLIITPSNSDSATTTRISVQNADSAPPIQGNRYNLSSGRSYTSEAVCSLNTWIENIPFVCDQTEIRSGLQSVINRPLWQPGNDLLVRLRQTSTSGLQATAYEGNPSQAIKLRMKIAQGGLEEKGYTVRNHLNALVGAMVASGGTPIVPTYLEAARYLRGERSGLPSPRTSVCQPTHVVMLTDGQANGTSTSAQNSIDDLAGSCSVALRADGIADTTSTINDERCARKLAEFMAETDQSPLDGLDIINTHTIGFAMGALGSNTGPADFMRDLADNGEGGFYLPNNASELSKAFSDILQSVQDVDTTFVSASAPVNSFERQNNKDELYFSLFKPSETNRWPGNLKRYRFALTDSSGNDNPQIVDADNVAAVDPTSGNFKSTARSFWSATTDGNNSAAGGAASRLPAPASRKLYTYIGSEPAAPVNLTAFPINTSVVSKANLGDAAMSDDEYSDLISFIRGTDPTTGTARKAMGDPIHSSPRLATYSCTTPNAVDPSKCDVEDQVAFIGTNEGFVQAINTSNGQEVFAFMPQELLTNIHLLKNDAKTSSSTRPKPYGMDNPVTLWVNDLNGDGKILDTPGAGSPQTDEFIYAYATMGRGGRGIYALDVTNRNQPKLLWNIIGGQTPGFDRLGQTWSAPVKTRIKIGTDITDVLVFAGGYDPVWDNARTRPTTPTQGNALYVVNAKTGELIWSASPEANNPSADGHRQMLKMRYSMPASPRVIDLQQSASGQLIQDKDLLADQIFIGDLGGQVWRFFINNSGVTGAALITAGGTANDGVFASVTPSGYDGLSLTDKENTLQRLYNEPDVALLSKNGRLALAVNIGSGHRGHPLYMDTTDRFYSLRTRNLTNASFNEGTLFEADLLDVTSDLAPAATEQKLSLTGGLEKGGWFISFSSNPGEKVLTRALTAGSNSTVFFSTYQPATTNANPCEAAFGTARGYAVNLFDGSPLEIADPNNPTAEDRFSVLKIPGIPPQPELLCIGDKCFVIRGPGDIEEVELPAPGKLYWIDQTELD</sequence>
<dbReference type="RefSeq" id="WP_160343623.1">
    <property type="nucleotide sequence ID" value="NZ_WKJZ01000001.1"/>
</dbReference>
<dbReference type="EMBL" id="WKJZ01000001">
    <property type="protein sequence ID" value="MVW74688.1"/>
    <property type="molecule type" value="Genomic_DNA"/>
</dbReference>
<evidence type="ECO:0000313" key="3">
    <source>
        <dbReference type="EMBL" id="MVW74688.1"/>
    </source>
</evidence>
<feature type="chain" id="PRO_5026261783" evidence="2">
    <location>
        <begin position="31"/>
        <end position="1620"/>
    </location>
</feature>